<dbReference type="SMART" id="SM00487">
    <property type="entry name" value="DEXDc"/>
    <property type="match status" value="1"/>
</dbReference>
<dbReference type="RefSeq" id="WP_254027054.1">
    <property type="nucleotide sequence ID" value="NZ_CAKXZS010000032.1"/>
</dbReference>
<proteinExistence type="predicted"/>
<comment type="caution">
    <text evidence="3">The sequence shown here is derived from an EMBL/GenBank/DDBJ whole genome shotgun (WGS) entry which is preliminary data.</text>
</comment>
<protein>
    <recommendedName>
        <fullName evidence="2">Helicase ATP-binding domain-containing protein</fullName>
    </recommendedName>
</protein>
<accession>A0ABN8K3V3</accession>
<dbReference type="Gene3D" id="3.40.50.300">
    <property type="entry name" value="P-loop containing nucleotide triphosphate hydrolases"/>
    <property type="match status" value="2"/>
</dbReference>
<feature type="domain" description="Helicase ATP-binding" evidence="2">
    <location>
        <begin position="48"/>
        <end position="313"/>
    </location>
</feature>
<dbReference type="SUPFAM" id="SSF52540">
    <property type="entry name" value="P-loop containing nucleoside triphosphate hydrolases"/>
    <property type="match status" value="2"/>
</dbReference>
<feature type="region of interest" description="Disordered" evidence="1">
    <location>
        <begin position="1"/>
        <end position="20"/>
    </location>
</feature>
<dbReference type="PROSITE" id="PS51192">
    <property type="entry name" value="HELICASE_ATP_BIND_1"/>
    <property type="match status" value="1"/>
</dbReference>
<dbReference type="InterPro" id="IPR014001">
    <property type="entry name" value="Helicase_ATP-bd"/>
</dbReference>
<dbReference type="Pfam" id="PF04851">
    <property type="entry name" value="ResIII"/>
    <property type="match status" value="1"/>
</dbReference>
<name>A0ABN8K3V3_9HYPH</name>
<dbReference type="InterPro" id="IPR006935">
    <property type="entry name" value="Helicase/UvrB_N"/>
</dbReference>
<organism evidence="3 4">
    <name type="scientific">Mesorhizobium ventifaucium</name>
    <dbReference type="NCBI Taxonomy" id="666020"/>
    <lineage>
        <taxon>Bacteria</taxon>
        <taxon>Pseudomonadati</taxon>
        <taxon>Pseudomonadota</taxon>
        <taxon>Alphaproteobacteria</taxon>
        <taxon>Hyphomicrobiales</taxon>
        <taxon>Phyllobacteriaceae</taxon>
        <taxon>Mesorhizobium</taxon>
    </lineage>
</organism>
<gene>
    <name evidence="3" type="ORF">MES4922_380045</name>
</gene>
<dbReference type="InterPro" id="IPR027417">
    <property type="entry name" value="P-loop_NTPase"/>
</dbReference>
<reference evidence="3" key="1">
    <citation type="submission" date="2022-03" db="EMBL/GenBank/DDBJ databases">
        <authorList>
            <person name="Brunel B."/>
        </authorList>
    </citation>
    <scope>NUCLEOTIDE SEQUENCE</scope>
    <source>
        <strain evidence="3">STM4922sample</strain>
    </source>
</reference>
<evidence type="ECO:0000256" key="1">
    <source>
        <dbReference type="SAM" id="MobiDB-lite"/>
    </source>
</evidence>
<dbReference type="EMBL" id="CAKXZS010000032">
    <property type="protein sequence ID" value="CAH2404938.1"/>
    <property type="molecule type" value="Genomic_DNA"/>
</dbReference>
<keyword evidence="4" id="KW-1185">Reference proteome</keyword>
<sequence>MALNFDNLSRPKGTSAPTDPFEIFAKTPNLKNVPNDLWKGQAEALRSWHGNRTIDDNVILLNTGAGKSIVGVLIAQSLVNENIGPIVFVCSTIDLVEQTSRECERLGLQYTKRIAGDFSNDLFQTGRAFCITTYQALFTTQTAFSKDKAPAGVIFDDAHVAERMIRDAFTLSIDKERFPQLFNDLVEIVRPEFDKLGKAQHLNVILEQLGAQTVTMCPPVTAFRCQGQIIEAIKRVKDWRQTELFFPSLRLWENIGRCAVFVSGSAIEISPPFIPTGVYPFLGKGVRRVYLSATMEFETDFVRGFGRRVPKPIVPDNDAGNGERLILLASRFGDKVEKTALAQEILKNHKLLVSVPSYPKARPWKEIGTPPKRADFSEELQRFRAATAGAFILVSRIDGIDLPQDTCRVMVIDGAPSGASLMDHYLFQNLSLINLFSTKMAGRITQLLGRINRGRSDYSAFVVHGGDINVWLKTERNLALLPPLVRKQVILSQTVQEGIRRMRQV</sequence>
<dbReference type="Proteomes" id="UP001152604">
    <property type="component" value="Unassembled WGS sequence"/>
</dbReference>
<evidence type="ECO:0000313" key="4">
    <source>
        <dbReference type="Proteomes" id="UP001152604"/>
    </source>
</evidence>
<evidence type="ECO:0000259" key="2">
    <source>
        <dbReference type="PROSITE" id="PS51192"/>
    </source>
</evidence>
<evidence type="ECO:0000313" key="3">
    <source>
        <dbReference type="EMBL" id="CAH2404938.1"/>
    </source>
</evidence>